<feature type="binding site" evidence="1">
    <location>
        <position position="40"/>
    </location>
    <ligand>
        <name>Zn(2+)</name>
        <dbReference type="ChEBI" id="CHEBI:29105"/>
    </ligand>
</feature>
<evidence type="ECO:0000259" key="3">
    <source>
        <dbReference type="PROSITE" id="PS51199"/>
    </source>
</evidence>
<organism evidence="4 5">
    <name type="scientific">Pelagibacter phage HTVC025P</name>
    <dbReference type="NCBI Taxonomy" id="2259657"/>
    <lineage>
        <taxon>Viruses</taxon>
        <taxon>Duplodnaviria</taxon>
        <taxon>Heunggongvirae</taxon>
        <taxon>Uroviricota</taxon>
        <taxon>Caudoviricetes</taxon>
        <taxon>Autographivirales</taxon>
        <taxon>Autographivirales incertae sedis</taxon>
        <taxon>Thoosavirus</taxon>
        <taxon>Thoosavirus HTVC025P</taxon>
    </lineage>
</organism>
<dbReference type="EC" id="2.7.7.-" evidence="1"/>
<dbReference type="GO" id="GO:0005524">
    <property type="term" value="F:ATP binding"/>
    <property type="evidence" value="ECO:0007669"/>
    <property type="project" value="UniProtKB-UniRule"/>
</dbReference>
<keyword evidence="5" id="KW-1185">Reference proteome</keyword>
<comment type="caution">
    <text evidence="1">Lacks conserved residue(s) required for the propagation of feature annotation.</text>
</comment>
<sequence length="531" mass="59893">MNQKSKFLHHAPCENCGSRDNCSVYVDENGNLHHTYCFGCTEYKKLNGELPLIQKEKVFTNMIDGMYEALPSRKLDSETCEKFNYQTGNYNGTPVHIANYYDKDYNKVAQKLRFPDKSFKWLGDPSKITLFGQQLWRDGGKTVILTEGEIDCLSVSKVQNNRYPVVSVPSGATSAKKYIKQELEWLSKFENIVLMFDNDEAGTKASIECANILPVKKVKIARLPAKDPSDLLQKGQATKLYDCIWEAKAYTPQGIIEGVDTKDLLLKDDFVESVPYQWNGLNSKLGGIRRGELVLITAGSGTGKSQVCREIAYHLINQKQKVGYIALEESVKRSVRGIVSVGLNKLIHLPQVKEKLTEEEIVAEWNKIKDYVCFYDHFGSSDTEDLMNRIRYMVQSLDCKTIILDHISIVISGLADGDERRLIDNTMTQLRKLVEEVKCAMFVVSHLKRPEGKLGHEEGVKTSLSHLRGSHSLAQLSDAVIGFERNQQDEISNNVMTARVLKNRFSGDTGIACSLIYNKETGRLSEGDFDE</sequence>
<dbReference type="InterPro" id="IPR027032">
    <property type="entry name" value="Twinkle-like"/>
</dbReference>
<dbReference type="InterPro" id="IPR034154">
    <property type="entry name" value="TOPRIM_DnaG/twinkle"/>
</dbReference>
<dbReference type="Pfam" id="PF03796">
    <property type="entry name" value="DnaB_C"/>
    <property type="match status" value="1"/>
</dbReference>
<dbReference type="HAMAP" id="MF_04154">
    <property type="entry name" value="Helic_Prim_T7"/>
    <property type="match status" value="1"/>
</dbReference>
<feature type="binding site" evidence="1">
    <location>
        <begin position="298"/>
        <end position="305"/>
    </location>
    <ligand>
        <name>ATP</name>
        <dbReference type="ChEBI" id="CHEBI:30616"/>
    </ligand>
</feature>
<evidence type="ECO:0000313" key="4">
    <source>
        <dbReference type="EMBL" id="AXH71690.1"/>
    </source>
</evidence>
<protein>
    <recommendedName>
        <fullName evidence="1">DNA helicase/primase</fullName>
        <ecNumber evidence="1">2.7.7.-</ecNumber>
        <ecNumber evidence="1">3.6.4.12</ecNumber>
    </recommendedName>
</protein>
<feature type="site" description="dTTP/dATP binding" evidence="1">
    <location>
        <position position="485"/>
    </location>
</feature>
<feature type="binding site" evidence="1">
    <location>
        <position position="13"/>
    </location>
    <ligand>
        <name>Zn(2+)</name>
        <dbReference type="ChEBI" id="CHEBI:29105"/>
    </ligand>
</feature>
<dbReference type="PROSITE" id="PS50880">
    <property type="entry name" value="TOPRIM"/>
    <property type="match status" value="1"/>
</dbReference>
<dbReference type="GO" id="GO:0016787">
    <property type="term" value="F:hydrolase activity"/>
    <property type="evidence" value="ECO:0007669"/>
    <property type="project" value="UniProtKB-KW"/>
</dbReference>
<dbReference type="SUPFAM" id="SSF52540">
    <property type="entry name" value="P-loop containing nucleoside triphosphate hydrolases"/>
    <property type="match status" value="1"/>
</dbReference>
<comment type="similarity">
    <text evidence="1">Belongs to the Teseptimavirus DNA helicase/primase family.</text>
</comment>
<keyword evidence="1" id="KW-0639">Primosome</keyword>
<name>A0A4Y1NVV2_9CAUD</name>
<keyword evidence="1" id="KW-0511">Multifunctional enzyme</keyword>
<feature type="binding site" evidence="1">
    <location>
        <position position="147"/>
    </location>
    <ligand>
        <name>Mg(2+)</name>
        <dbReference type="ChEBI" id="CHEBI:18420"/>
        <label>1</label>
        <note>catalytic</note>
    </ligand>
</feature>
<keyword evidence="1" id="KW-0235">DNA replication</keyword>
<feature type="binding site" evidence="1">
    <location>
        <position position="227"/>
    </location>
    <ligand>
        <name>Mg(2+)</name>
        <dbReference type="ChEBI" id="CHEBI:18420"/>
        <label>2</label>
    </ligand>
</feature>
<dbReference type="SMART" id="SM00493">
    <property type="entry name" value="TOPRIM"/>
    <property type="match status" value="1"/>
</dbReference>
<evidence type="ECO:0000259" key="2">
    <source>
        <dbReference type="PROSITE" id="PS50880"/>
    </source>
</evidence>
<comment type="cofactor">
    <cofactor evidence="1">
        <name>Mg(2+)</name>
        <dbReference type="ChEBI" id="CHEBI:18420"/>
    </cofactor>
    <text evidence="1">Binds 2 Mg(2+), one of which is catalytic.</text>
</comment>
<dbReference type="Gene3D" id="2.20.25.10">
    <property type="match status" value="1"/>
</dbReference>
<dbReference type="GO" id="GO:0039693">
    <property type="term" value="P:viral DNA genome replication"/>
    <property type="evidence" value="ECO:0007669"/>
    <property type="project" value="UniProtKB-UniRule"/>
</dbReference>
<keyword evidence="1" id="KW-0347">Helicase</keyword>
<feature type="binding site" evidence="1">
    <location>
        <position position="197"/>
    </location>
    <ligand>
        <name>Mg(2+)</name>
        <dbReference type="ChEBI" id="CHEBI:18420"/>
        <label>1</label>
        <note>catalytic</note>
    </ligand>
</feature>
<accession>A0A4Y1NVV2</accession>
<keyword evidence="1" id="KW-0862">Zinc</keyword>
<comment type="domain">
    <text evidence="1">The N-terminus zinc finger domain is essential for delivering the primed DNA template to the DNA polymerase. The central core domain contains the primase activity. The C-terminus region is responsible for the helicase activity and binds 1 Mg(2+)-dTTP.</text>
</comment>
<dbReference type="Gene3D" id="3.40.1360.10">
    <property type="match status" value="1"/>
</dbReference>
<keyword evidence="1" id="KW-1194">Viral DNA replication</keyword>
<feature type="domain" description="Toprim" evidence="2">
    <location>
        <begin position="141"/>
        <end position="228"/>
    </location>
</feature>
<evidence type="ECO:0000256" key="1">
    <source>
        <dbReference type="HAMAP-Rule" id="MF_04154"/>
    </source>
</evidence>
<feature type="binding site" evidence="1">
    <location>
        <position position="16"/>
    </location>
    <ligand>
        <name>Zn(2+)</name>
        <dbReference type="ChEBI" id="CHEBI:29105"/>
    </ligand>
</feature>
<keyword evidence="1" id="KW-0548">Nucleotidyltransferase</keyword>
<reference evidence="4 5" key="1">
    <citation type="journal article" date="2019" name="Environ. Microbiol.">
        <title>Pelagiphages in the Podoviridae family integrate into host genomes.</title>
        <authorList>
            <person name="Zhao Y."/>
            <person name="Qin F."/>
            <person name="Zhang R."/>
            <person name="Giovannoni S.J."/>
            <person name="Zhang Z."/>
            <person name="Sun J."/>
            <person name="Du S."/>
            <person name="Rensing C."/>
        </authorList>
    </citation>
    <scope>NUCLEOTIDE SEQUENCE [LARGE SCALE GENOMIC DNA]</scope>
</reference>
<feature type="binding site" evidence="1">
    <location>
        <position position="37"/>
    </location>
    <ligand>
        <name>Zn(2+)</name>
        <dbReference type="ChEBI" id="CHEBI:29105"/>
    </ligand>
</feature>
<gene>
    <name evidence="4" type="ORF">P025_gp16</name>
</gene>
<proteinExistence type="inferred from homology"/>
<dbReference type="SMART" id="SM00382">
    <property type="entry name" value="AAA"/>
    <property type="match status" value="1"/>
</dbReference>
<keyword evidence="1" id="KW-0547">Nucleotide-binding</keyword>
<dbReference type="InterPro" id="IPR003593">
    <property type="entry name" value="AAA+_ATPase"/>
</dbReference>
<keyword evidence="1" id="KW-0863">Zinc-finger</keyword>
<dbReference type="SUPFAM" id="SSF56731">
    <property type="entry name" value="DNA primase core"/>
    <property type="match status" value="1"/>
</dbReference>
<feature type="site" description="dTTP/dATP binding" evidence="1">
    <location>
        <position position="517"/>
    </location>
</feature>
<keyword evidence="1" id="KW-0460">Magnesium</keyword>
<dbReference type="PANTHER" id="PTHR12873">
    <property type="entry name" value="T7-LIKE MITOCHONDRIAL DNA HELICASE"/>
    <property type="match status" value="1"/>
</dbReference>
<dbReference type="InterPro" id="IPR013237">
    <property type="entry name" value="Phage_T7_Gp4_N"/>
</dbReference>
<dbReference type="Pfam" id="PF13155">
    <property type="entry name" value="Toprim_2"/>
    <property type="match status" value="1"/>
</dbReference>
<feature type="site" description="dTTP/dATP binding" evidence="1">
    <location>
        <position position="446"/>
    </location>
</feature>
<dbReference type="PROSITE" id="PS51199">
    <property type="entry name" value="SF4_HELICASE"/>
    <property type="match status" value="1"/>
</dbReference>
<dbReference type="Gene3D" id="3.40.50.300">
    <property type="entry name" value="P-loop containing nucleotide triphosphate hydrolases"/>
    <property type="match status" value="1"/>
</dbReference>
<dbReference type="InterPro" id="IPR007694">
    <property type="entry name" value="DNA_helicase_DnaB-like_C"/>
</dbReference>
<feature type="site" description="dTTP/dATP binding" evidence="1">
    <location>
        <position position="504"/>
    </location>
</feature>
<dbReference type="EC" id="3.6.4.12" evidence="1"/>
<dbReference type="CDD" id="cd01029">
    <property type="entry name" value="TOPRIM_primases"/>
    <property type="match status" value="1"/>
</dbReference>
<feature type="domain" description="SF4 helicase" evidence="3">
    <location>
        <begin position="267"/>
        <end position="530"/>
    </location>
</feature>
<comment type="subunit">
    <text evidence="1">Homohexamer. Assembles as a hexamer onto linear or circular ssDNA in the presence of ATP or dTTP. Interacts (via C-terminus) with the viral DNA polymerase that is bound to DNA; this interaction is essential to initiate leading-strand DNA synthesis. The priming complex consists of 2 DNA polymerases and 1 helicase-primase hexamer that assemble on the DNA template. Interacts with the single-stranded DNA-binding protein. Part of the replicase complex that includes the DNA polymerase, the primase/helicase and the single-stranded DNA binding protein.</text>
</comment>
<dbReference type="GO" id="GO:0003697">
    <property type="term" value="F:single-stranded DNA binding"/>
    <property type="evidence" value="ECO:0007669"/>
    <property type="project" value="InterPro"/>
</dbReference>
<dbReference type="EMBL" id="MH598799">
    <property type="protein sequence ID" value="AXH71690.1"/>
    <property type="molecule type" value="Genomic_DNA"/>
</dbReference>
<dbReference type="GO" id="GO:0006269">
    <property type="term" value="P:DNA replication, synthesis of primer"/>
    <property type="evidence" value="ECO:0007669"/>
    <property type="project" value="UniProtKB-KW"/>
</dbReference>
<keyword evidence="1" id="KW-0067">ATP-binding</keyword>
<dbReference type="SMART" id="SM00778">
    <property type="entry name" value="Prim_Zn_Ribbon"/>
    <property type="match status" value="1"/>
</dbReference>
<dbReference type="InterPro" id="IPR027417">
    <property type="entry name" value="P-loop_NTPase"/>
</dbReference>
<keyword evidence="1" id="KW-0378">Hydrolase</keyword>
<dbReference type="GO" id="GO:0043139">
    <property type="term" value="F:5'-3' DNA helicase activity"/>
    <property type="evidence" value="ECO:0007669"/>
    <property type="project" value="InterPro"/>
</dbReference>
<keyword evidence="1" id="KW-0808">Transferase</keyword>
<dbReference type="SUPFAM" id="SSF57783">
    <property type="entry name" value="Zinc beta-ribbon"/>
    <property type="match status" value="1"/>
</dbReference>
<dbReference type="InterPro" id="IPR048774">
    <property type="entry name" value="Helic-prim_T7_N"/>
</dbReference>
<dbReference type="InterPro" id="IPR006171">
    <property type="entry name" value="TOPRIM_dom"/>
</dbReference>
<dbReference type="Pfam" id="PF21268">
    <property type="entry name" value="Helic-prim_T7_N"/>
    <property type="match status" value="1"/>
</dbReference>
<comment type="function">
    <text evidence="1">ATP-dependent DNA helicase and primase essential for viral DNA replication and recombination. The helicase moves 5' -&gt; 3' on the lagging strand template, unwinding the DNA duplex ahead of the leading strand polymerase at the replication fork and generating ssDNA for both leading and lagging strand synthesis. ATP or dTTP hydrolysis propels each helicase domain to translocate sequentially along DNA. Mediates strand transfer when a joint molecule is available and participates in recombinational DNA repair through its role in strand exchange. Primase activity synthesizes short RNA primers at the sequence 5'-GTC-3' on the lagging strand that the polymerase elongates using dNTPs and providing the primase is still present.</text>
</comment>
<dbReference type="Proteomes" id="UP000320575">
    <property type="component" value="Segment"/>
</dbReference>
<evidence type="ECO:0000313" key="5">
    <source>
        <dbReference type="Proteomes" id="UP000320575"/>
    </source>
</evidence>
<dbReference type="Gene3D" id="2.20.25.180">
    <property type="match status" value="1"/>
</dbReference>
<keyword evidence="1" id="KW-0479">Metal-binding</keyword>
<dbReference type="InterPro" id="IPR046394">
    <property type="entry name" value="Helic_Prim_T7"/>
</dbReference>
<dbReference type="GO" id="GO:0003899">
    <property type="term" value="F:DNA-directed RNA polymerase activity"/>
    <property type="evidence" value="ECO:0007669"/>
    <property type="project" value="UniProtKB-UniRule"/>
</dbReference>
<dbReference type="PANTHER" id="PTHR12873:SF0">
    <property type="entry name" value="TWINKLE MTDNA HELICASE"/>
    <property type="match status" value="1"/>
</dbReference>
<comment type="catalytic activity">
    <reaction evidence="1">
        <text>ATP + H2O = ADP + phosphate + H(+)</text>
        <dbReference type="Rhea" id="RHEA:13065"/>
        <dbReference type="ChEBI" id="CHEBI:15377"/>
        <dbReference type="ChEBI" id="CHEBI:15378"/>
        <dbReference type="ChEBI" id="CHEBI:30616"/>
        <dbReference type="ChEBI" id="CHEBI:43474"/>
        <dbReference type="ChEBI" id="CHEBI:456216"/>
        <dbReference type="EC" id="3.6.4.12"/>
    </reaction>
</comment>
<dbReference type="CDD" id="cd19483">
    <property type="entry name" value="RecA-like_Gp4D_helicase"/>
    <property type="match status" value="1"/>
</dbReference>
<dbReference type="GO" id="GO:0008270">
    <property type="term" value="F:zinc ion binding"/>
    <property type="evidence" value="ECO:0007669"/>
    <property type="project" value="UniProtKB-UniRule"/>
</dbReference>